<evidence type="ECO:0000313" key="2">
    <source>
        <dbReference type="EMBL" id="SHH44213.1"/>
    </source>
</evidence>
<dbReference type="SMART" id="SM00382">
    <property type="entry name" value="AAA"/>
    <property type="match status" value="1"/>
</dbReference>
<dbReference type="InterPro" id="IPR027417">
    <property type="entry name" value="P-loop_NTPase"/>
</dbReference>
<reference evidence="2 3" key="1">
    <citation type="submission" date="2016-11" db="EMBL/GenBank/DDBJ databases">
        <authorList>
            <person name="Jaros S."/>
            <person name="Januszkiewicz K."/>
            <person name="Wedrychowicz H."/>
        </authorList>
    </citation>
    <scope>NUCLEOTIDE SEQUENCE [LARGE SCALE GENOMIC DNA]</scope>
    <source>
        <strain evidence="2 3">DSM 6191</strain>
    </source>
</reference>
<dbReference type="SUPFAM" id="SSF52540">
    <property type="entry name" value="P-loop containing nucleoside triphosphate hydrolases"/>
    <property type="match status" value="1"/>
</dbReference>
<organism evidence="2 3">
    <name type="scientific">Clostridium intestinale DSM 6191</name>
    <dbReference type="NCBI Taxonomy" id="1121320"/>
    <lineage>
        <taxon>Bacteria</taxon>
        <taxon>Bacillati</taxon>
        <taxon>Bacillota</taxon>
        <taxon>Clostridia</taxon>
        <taxon>Eubacteriales</taxon>
        <taxon>Clostridiaceae</taxon>
        <taxon>Clostridium</taxon>
    </lineage>
</organism>
<dbReference type="RefSeq" id="WP_073015746.1">
    <property type="nucleotide sequence ID" value="NZ_FQXU01000003.1"/>
</dbReference>
<keyword evidence="2" id="KW-0347">Helicase</keyword>
<dbReference type="InterPro" id="IPR027785">
    <property type="entry name" value="UvrD-like_helicase_C"/>
</dbReference>
<keyword evidence="2" id="KW-0378">Hydrolase</keyword>
<dbReference type="EMBL" id="FQXU01000003">
    <property type="protein sequence ID" value="SHH44213.1"/>
    <property type="molecule type" value="Genomic_DNA"/>
</dbReference>
<name>A0A1M5T1I8_9CLOT</name>
<dbReference type="Gene3D" id="3.40.50.300">
    <property type="entry name" value="P-loop containing nucleotide triphosphate hydrolases"/>
    <property type="match status" value="2"/>
</dbReference>
<protein>
    <submittedName>
        <fullName evidence="2">UvrD-like helicase C-terminal domain-containing protein</fullName>
    </submittedName>
</protein>
<dbReference type="Pfam" id="PF13604">
    <property type="entry name" value="AAA_30"/>
    <property type="match status" value="1"/>
</dbReference>
<accession>A0A1M5T1I8</accession>
<keyword evidence="2" id="KW-0547">Nucleotide-binding</keyword>
<dbReference type="Pfam" id="PF13538">
    <property type="entry name" value="UvrD_C_2"/>
    <property type="match status" value="1"/>
</dbReference>
<dbReference type="AlphaFoldDB" id="A0A1M5T1I8"/>
<dbReference type="GO" id="GO:0004386">
    <property type="term" value="F:helicase activity"/>
    <property type="evidence" value="ECO:0007669"/>
    <property type="project" value="UniProtKB-KW"/>
</dbReference>
<sequence length="906" mass="106178">MLKIDQAILDTDRVICKNIDRFDDSERGLLSQNILAQLRNYVEYIVQKIYSNGVDIDPNNYSKKKEAWEYVQKNGKYRFLAKFHSLLQKSVSHYTFDEGGSERLMLKYYEYLIRIRVFLKETYNLDVLINIDDFPLDLDTNLTEYYEKIISRINQPSRRATRNPYNERSYIQKIKPFFVNNCIYYEVTFTVANDKASKFDRVIAFTNIELSDNYAVKLSLHYDYIEVMGTTMPIQVIDKWEVSIRPCEVNRLADIFRRHIEISSSNHEFRDLMRFLTNTRISLTDLVNSSDSYYLWAKDLCIKEAKVTHIFNVLDQARELIKNKKPGSNVVQYLLHKMNNKIMKRQFYYKACSGLSDLYLTWSCMPFEQMPFTTSLVKHNPRIYDLFDCIDASDREHEFLARIIKNNIEQRDILFTPKNDLSHFDDVESIIKKFNSLLYTKKKEHRDRQILSYKDHLYIKSYADDSAKIIERLKELSSFGIVGYTNFVESWLEQNKSYKIDSKEKLSTLKTMFSESQVALIYGSAGTGKSTLINHISNLYNDREKLYLANTNPAVDNMRRKVNAANCEFKTIASFLSRSNRDIEYDILVIDECSTVSNKDMRAILDKAKFRLLVLVGDVFQIEAILFGNWFSIARTFIPNSSVYELTKPYRSTKEELLTVWDRVRKLDDAILEPIVKSKYSVELNESIFEHFTEDEIILCLNYDGLYGINNINRFLQSSNPNKPVHWGINVYKVGDPVLFNESERFTPLIYNNMKGRIMYIGSSEDKIRFDIELDIAITEWEAEDYDFTIIGESERKNSIISFLVNRYKSTDEDDDSSDAIVPFQVAYAVSIHKAQGLEYKSVKVVITNEVEELITHNVFYTAITRAKEELKIYWSPETEKKILESLTLKNYRKDAALLSKLYGLQ</sequence>
<dbReference type="CDD" id="cd18809">
    <property type="entry name" value="SF1_C_RecD"/>
    <property type="match status" value="1"/>
</dbReference>
<dbReference type="Proteomes" id="UP000184241">
    <property type="component" value="Unassembled WGS sequence"/>
</dbReference>
<proteinExistence type="predicted"/>
<evidence type="ECO:0000259" key="1">
    <source>
        <dbReference type="SMART" id="SM00382"/>
    </source>
</evidence>
<gene>
    <name evidence="2" type="ORF">SAMN02745941_00070</name>
</gene>
<keyword evidence="2" id="KW-0067">ATP-binding</keyword>
<dbReference type="InterPro" id="IPR003593">
    <property type="entry name" value="AAA+_ATPase"/>
</dbReference>
<feature type="domain" description="AAA+ ATPase" evidence="1">
    <location>
        <begin position="515"/>
        <end position="642"/>
    </location>
</feature>
<evidence type="ECO:0000313" key="3">
    <source>
        <dbReference type="Proteomes" id="UP000184241"/>
    </source>
</evidence>